<evidence type="ECO:0000256" key="3">
    <source>
        <dbReference type="ARBA" id="ARBA00022475"/>
    </source>
</evidence>
<feature type="transmembrane region" description="Helical" evidence="7">
    <location>
        <begin position="137"/>
        <end position="156"/>
    </location>
</feature>
<evidence type="ECO:0000256" key="1">
    <source>
        <dbReference type="ARBA" id="ARBA00004651"/>
    </source>
</evidence>
<dbReference type="InterPro" id="IPR032808">
    <property type="entry name" value="DoxX"/>
</dbReference>
<reference evidence="8" key="1">
    <citation type="submission" date="2022-06" db="EMBL/GenBank/DDBJ databases">
        <title>Genome public.</title>
        <authorList>
            <person name="Sun Q."/>
        </authorList>
    </citation>
    <scope>NUCLEOTIDE SEQUENCE</scope>
    <source>
        <strain evidence="8">CWNU-1</strain>
    </source>
</reference>
<keyword evidence="6 7" id="KW-0472">Membrane</keyword>
<dbReference type="PANTHER" id="PTHR33452">
    <property type="entry name" value="OXIDOREDUCTASE CATD-RELATED"/>
    <property type="match status" value="1"/>
</dbReference>
<accession>A0ABT0UR00</accession>
<keyword evidence="4 7" id="KW-0812">Transmembrane</keyword>
<comment type="caution">
    <text evidence="8">The sequence shown here is derived from an EMBL/GenBank/DDBJ whole genome shotgun (WGS) entry which is preliminary data.</text>
</comment>
<evidence type="ECO:0000313" key="9">
    <source>
        <dbReference type="Proteomes" id="UP001431429"/>
    </source>
</evidence>
<keyword evidence="5 7" id="KW-1133">Transmembrane helix</keyword>
<dbReference type="RefSeq" id="WP_250920017.1">
    <property type="nucleotide sequence ID" value="NZ_JAMQAW010000011.1"/>
</dbReference>
<sequence length="168" mass="17059">MEIGLLVLRLLLGGLLFGHAAQKMFGWFRGHGPDGTGTVFETWGFRPGKPLVILAAVCELTAAASMVLGLLTALGAAIALGTMLVAGSVNVSKGLWAQSGGYELPLVYGGLAMGLGFTGPGEWSLDHAFGLSELSGAGWGSAAVALGLAAGLIPIARAARERRSQPAS</sequence>
<evidence type="ECO:0000256" key="2">
    <source>
        <dbReference type="ARBA" id="ARBA00006679"/>
    </source>
</evidence>
<dbReference type="PANTHER" id="PTHR33452:SF1">
    <property type="entry name" value="INNER MEMBRANE PROTEIN YPHA-RELATED"/>
    <property type="match status" value="1"/>
</dbReference>
<proteinExistence type="inferred from homology"/>
<name>A0ABT0UR00_9ACTN</name>
<evidence type="ECO:0000256" key="6">
    <source>
        <dbReference type="ARBA" id="ARBA00023136"/>
    </source>
</evidence>
<comment type="subcellular location">
    <subcellularLocation>
        <location evidence="1">Cell membrane</location>
        <topology evidence="1">Multi-pass membrane protein</topology>
    </subcellularLocation>
</comment>
<dbReference type="EMBL" id="JAMQAW010000011">
    <property type="protein sequence ID" value="MCM2389681.1"/>
    <property type="molecule type" value="Genomic_DNA"/>
</dbReference>
<feature type="transmembrane region" description="Helical" evidence="7">
    <location>
        <begin position="52"/>
        <end position="85"/>
    </location>
</feature>
<keyword evidence="3" id="KW-1003">Cell membrane</keyword>
<feature type="transmembrane region" description="Helical" evidence="7">
    <location>
        <begin position="106"/>
        <end position="125"/>
    </location>
</feature>
<evidence type="ECO:0000256" key="5">
    <source>
        <dbReference type="ARBA" id="ARBA00022989"/>
    </source>
</evidence>
<evidence type="ECO:0000256" key="7">
    <source>
        <dbReference type="SAM" id="Phobius"/>
    </source>
</evidence>
<dbReference type="Proteomes" id="UP001431429">
    <property type="component" value="Unassembled WGS sequence"/>
</dbReference>
<comment type="similarity">
    <text evidence="2">Belongs to the DoxX family.</text>
</comment>
<evidence type="ECO:0000313" key="8">
    <source>
        <dbReference type="EMBL" id="MCM2389681.1"/>
    </source>
</evidence>
<evidence type="ECO:0000256" key="4">
    <source>
        <dbReference type="ARBA" id="ARBA00022692"/>
    </source>
</evidence>
<gene>
    <name evidence="8" type="ORF">NBG84_15515</name>
</gene>
<keyword evidence="9" id="KW-1185">Reference proteome</keyword>
<dbReference type="InterPro" id="IPR051907">
    <property type="entry name" value="DoxX-like_oxidoreductase"/>
</dbReference>
<dbReference type="Pfam" id="PF07681">
    <property type="entry name" value="DoxX"/>
    <property type="match status" value="1"/>
</dbReference>
<protein>
    <submittedName>
        <fullName evidence="8">DoxX family protein</fullName>
    </submittedName>
</protein>
<organism evidence="8 9">
    <name type="scientific">Streptomyces albipurpureus</name>
    <dbReference type="NCBI Taxonomy" id="2897419"/>
    <lineage>
        <taxon>Bacteria</taxon>
        <taxon>Bacillati</taxon>
        <taxon>Actinomycetota</taxon>
        <taxon>Actinomycetes</taxon>
        <taxon>Kitasatosporales</taxon>
        <taxon>Streptomycetaceae</taxon>
        <taxon>Streptomyces</taxon>
    </lineage>
</organism>